<name>A0A2W7JG09_9PROT</name>
<dbReference type="Pfam" id="PF13649">
    <property type="entry name" value="Methyltransf_25"/>
    <property type="match status" value="1"/>
</dbReference>
<protein>
    <submittedName>
        <fullName evidence="3">Methyltransferase family protein</fullName>
    </submittedName>
</protein>
<feature type="domain" description="Methyltransferase" evidence="2">
    <location>
        <begin position="46"/>
        <end position="147"/>
    </location>
</feature>
<keyword evidence="4" id="KW-1185">Reference proteome</keyword>
<dbReference type="GO" id="GO:0008168">
    <property type="term" value="F:methyltransferase activity"/>
    <property type="evidence" value="ECO:0007669"/>
    <property type="project" value="UniProtKB-KW"/>
</dbReference>
<dbReference type="Gene3D" id="3.40.50.150">
    <property type="entry name" value="Vaccinia Virus protein VP39"/>
    <property type="match status" value="1"/>
</dbReference>
<accession>A0A2W7JG09</accession>
<dbReference type="InterPro" id="IPR029063">
    <property type="entry name" value="SAM-dependent_MTases_sf"/>
</dbReference>
<dbReference type="InterPro" id="IPR018773">
    <property type="entry name" value="MeTrfase_reg_dom_prd"/>
</dbReference>
<gene>
    <name evidence="3" type="ORF">C8P66_101230</name>
</gene>
<dbReference type="CDD" id="cd02440">
    <property type="entry name" value="AdoMet_MTases"/>
    <property type="match status" value="1"/>
</dbReference>
<keyword evidence="3" id="KW-0808">Transferase</keyword>
<comment type="caution">
    <text evidence="3">The sequence shown here is derived from an EMBL/GenBank/DDBJ whole genome shotgun (WGS) entry which is preliminary data.</text>
</comment>
<dbReference type="AlphaFoldDB" id="A0A2W7JG09"/>
<dbReference type="Proteomes" id="UP000249688">
    <property type="component" value="Unassembled WGS sequence"/>
</dbReference>
<dbReference type="EMBL" id="QKYU01000001">
    <property type="protein sequence ID" value="PZW51013.1"/>
    <property type="molecule type" value="Genomic_DNA"/>
</dbReference>
<evidence type="ECO:0000259" key="1">
    <source>
        <dbReference type="Pfam" id="PF10119"/>
    </source>
</evidence>
<dbReference type="GO" id="GO:0032259">
    <property type="term" value="P:methylation"/>
    <property type="evidence" value="ECO:0007669"/>
    <property type="project" value="UniProtKB-KW"/>
</dbReference>
<dbReference type="RefSeq" id="WP_158537053.1">
    <property type="nucleotide sequence ID" value="NZ_QKYU01000001.1"/>
</dbReference>
<reference evidence="3 4" key="1">
    <citation type="submission" date="2018-06" db="EMBL/GenBank/DDBJ databases">
        <title>Genomic Encyclopedia of Archaeal and Bacterial Type Strains, Phase II (KMG-II): from individual species to whole genera.</title>
        <authorList>
            <person name="Goeker M."/>
        </authorList>
    </citation>
    <scope>NUCLEOTIDE SEQUENCE [LARGE SCALE GENOMIC DNA]</scope>
    <source>
        <strain evidence="3 4">DSM 24525</strain>
    </source>
</reference>
<feature type="domain" description="Methyltransferase regulatory" evidence="1">
    <location>
        <begin position="221"/>
        <end position="303"/>
    </location>
</feature>
<dbReference type="Pfam" id="PF10119">
    <property type="entry name" value="MethyTransf_Reg"/>
    <property type="match status" value="1"/>
</dbReference>
<evidence type="ECO:0000313" key="3">
    <source>
        <dbReference type="EMBL" id="PZW51013.1"/>
    </source>
</evidence>
<dbReference type="SUPFAM" id="SSF53335">
    <property type="entry name" value="S-adenosyl-L-methionine-dependent methyltransferases"/>
    <property type="match status" value="1"/>
</dbReference>
<organism evidence="3 4">
    <name type="scientific">Humitalea rosea</name>
    <dbReference type="NCBI Taxonomy" id="990373"/>
    <lineage>
        <taxon>Bacteria</taxon>
        <taxon>Pseudomonadati</taxon>
        <taxon>Pseudomonadota</taxon>
        <taxon>Alphaproteobacteria</taxon>
        <taxon>Acetobacterales</taxon>
        <taxon>Roseomonadaceae</taxon>
        <taxon>Humitalea</taxon>
    </lineage>
</organism>
<keyword evidence="3" id="KW-0489">Methyltransferase</keyword>
<proteinExistence type="predicted"/>
<dbReference type="InterPro" id="IPR041698">
    <property type="entry name" value="Methyltransf_25"/>
</dbReference>
<dbReference type="OrthoDB" id="5298787at2"/>
<sequence>MTDWSHGYVADSPYTVSYQPSQTPSHLAMVCAMMGVAWEPRATMVVADIGCGRGFTTNALAAANAGWTLVGLDYNPAHVAEADAFARRVGLDNAIFVEADLSAMTDAEMDQIPLIDVAMLHGVWTWVSESVRAGIVRLLSRRLKPGGIAYFGYNALPGFGADMALQRLFRHLAPMQQRGTSAERAAGAIPTIRALHQAKAKHLAPTPMLLRLAEDETPVDSAYLAHEFMTAHWRPVFHEDLCADLAGAKLEYVGSCTLSHNIADLVFEPAQRAVYDTLPEGPAREFLKDLCLANPFRRDVFIRGRRPADPVAAMDRLSVALCRPAPEASPKLQTAVGVAELSPEMWAPIRAALLGGAQRIGDLRRLPEGRQPNPAELLTVLEGTGYVLPVLRQPETSEVTIRFNRVAAEVYAENGLAPGRFALASPAAAGGLNCTSLELAIAALPDIAEEPTAAEIALRLLPNIEGEALDNAIVVIAEILAERIPVWRRFGIL</sequence>
<evidence type="ECO:0000259" key="2">
    <source>
        <dbReference type="Pfam" id="PF13649"/>
    </source>
</evidence>
<evidence type="ECO:0000313" key="4">
    <source>
        <dbReference type="Proteomes" id="UP000249688"/>
    </source>
</evidence>